<feature type="compositionally biased region" description="Acidic residues" evidence="1">
    <location>
        <begin position="13"/>
        <end position="25"/>
    </location>
</feature>
<protein>
    <submittedName>
        <fullName evidence="2 4">Uncharacterized protein</fullName>
    </submittedName>
</protein>
<dbReference type="Proteomes" id="UP000267027">
    <property type="component" value="Unassembled WGS sequence"/>
</dbReference>
<evidence type="ECO:0000313" key="2">
    <source>
        <dbReference type="EMBL" id="VDM56876.1"/>
    </source>
</evidence>
<dbReference type="EMBL" id="UYYA01003862">
    <property type="protein sequence ID" value="VDM56876.1"/>
    <property type="molecule type" value="Genomic_DNA"/>
</dbReference>
<reference evidence="4" key="1">
    <citation type="submission" date="2017-02" db="UniProtKB">
        <authorList>
            <consortium name="WormBaseParasite"/>
        </authorList>
    </citation>
    <scope>IDENTIFICATION</scope>
</reference>
<accession>A0A0R3PKV6</accession>
<evidence type="ECO:0000313" key="3">
    <source>
        <dbReference type="Proteomes" id="UP000267027"/>
    </source>
</evidence>
<organism evidence="4">
    <name type="scientific">Angiostrongylus costaricensis</name>
    <name type="common">Nematode worm</name>
    <dbReference type="NCBI Taxonomy" id="334426"/>
    <lineage>
        <taxon>Eukaryota</taxon>
        <taxon>Metazoa</taxon>
        <taxon>Ecdysozoa</taxon>
        <taxon>Nematoda</taxon>
        <taxon>Chromadorea</taxon>
        <taxon>Rhabditida</taxon>
        <taxon>Rhabditina</taxon>
        <taxon>Rhabditomorpha</taxon>
        <taxon>Strongyloidea</taxon>
        <taxon>Metastrongylidae</taxon>
        <taxon>Angiostrongylus</taxon>
    </lineage>
</organism>
<sequence>MVVVAGSAGHVDENDDGDGSDDGDLNEMKGDLLSLFILSILFQFSQERESRGAEKPLCIEKCVSLCHFFPN</sequence>
<keyword evidence="3" id="KW-1185">Reference proteome</keyword>
<evidence type="ECO:0000313" key="4">
    <source>
        <dbReference type="WBParaSite" id="ACOC_0000529001-mRNA-1"/>
    </source>
</evidence>
<evidence type="ECO:0000256" key="1">
    <source>
        <dbReference type="SAM" id="MobiDB-lite"/>
    </source>
</evidence>
<name>A0A0R3PKV6_ANGCS</name>
<reference evidence="2 3" key="2">
    <citation type="submission" date="2018-11" db="EMBL/GenBank/DDBJ databases">
        <authorList>
            <consortium name="Pathogen Informatics"/>
        </authorList>
    </citation>
    <scope>NUCLEOTIDE SEQUENCE [LARGE SCALE GENOMIC DNA]</scope>
    <source>
        <strain evidence="2 3">Costa Rica</strain>
    </source>
</reference>
<dbReference type="WBParaSite" id="ACOC_0000529001-mRNA-1">
    <property type="protein sequence ID" value="ACOC_0000529001-mRNA-1"/>
    <property type="gene ID" value="ACOC_0000529001"/>
</dbReference>
<gene>
    <name evidence="2" type="ORF">ACOC_LOCUS5291</name>
</gene>
<feature type="region of interest" description="Disordered" evidence="1">
    <location>
        <begin position="1"/>
        <end position="25"/>
    </location>
</feature>
<dbReference type="AlphaFoldDB" id="A0A0R3PKV6"/>
<proteinExistence type="predicted"/>